<dbReference type="InterPro" id="IPR053344">
    <property type="entry name" value="cAMP-inducible_BP74-like"/>
</dbReference>
<proteinExistence type="predicted"/>
<organism evidence="3 4">
    <name type="scientific">Catenuloplanes indicus</name>
    <dbReference type="NCBI Taxonomy" id="137267"/>
    <lineage>
        <taxon>Bacteria</taxon>
        <taxon>Bacillati</taxon>
        <taxon>Actinomycetota</taxon>
        <taxon>Actinomycetes</taxon>
        <taxon>Micromonosporales</taxon>
        <taxon>Micromonosporaceae</taxon>
        <taxon>Catenuloplanes</taxon>
    </lineage>
</organism>
<sequence length="145" mass="15533">MQKARIGGLATAAVMALTGGALAAPTAARAAEAAYFGVRTHGSYHDLVLKLTDPEKIAKARAILSGEEKNTTHLLGRIKKTPADYNPHYSFHVDPDTVSFFEVAIEVCDATLPYVEDHLDEVGGAFLPGAYFCPWSSQLTGEIKV</sequence>
<feature type="chain" id="PRO_5042008740" description="BP74 N-terminal domain-containing protein" evidence="1">
    <location>
        <begin position="24"/>
        <end position="145"/>
    </location>
</feature>
<feature type="signal peptide" evidence="1">
    <location>
        <begin position="1"/>
        <end position="23"/>
    </location>
</feature>
<dbReference type="RefSeq" id="WP_307248271.1">
    <property type="nucleotide sequence ID" value="NZ_JAUSUZ010000001.1"/>
</dbReference>
<accession>A0AAE3W8L3</accession>
<dbReference type="EMBL" id="JAUSUZ010000001">
    <property type="protein sequence ID" value="MDQ0371471.1"/>
    <property type="molecule type" value="Genomic_DNA"/>
</dbReference>
<name>A0AAE3W8L3_9ACTN</name>
<evidence type="ECO:0000259" key="2">
    <source>
        <dbReference type="Pfam" id="PF23621"/>
    </source>
</evidence>
<dbReference type="Pfam" id="PF23621">
    <property type="entry name" value="BP74_N"/>
    <property type="match status" value="1"/>
</dbReference>
<reference evidence="3 4" key="1">
    <citation type="submission" date="2023-07" db="EMBL/GenBank/DDBJ databases">
        <title>Sequencing the genomes of 1000 actinobacteria strains.</title>
        <authorList>
            <person name="Klenk H.-P."/>
        </authorList>
    </citation>
    <scope>NUCLEOTIDE SEQUENCE [LARGE SCALE GENOMIC DNA]</scope>
    <source>
        <strain evidence="3 4">DSM 44709</strain>
    </source>
</reference>
<protein>
    <recommendedName>
        <fullName evidence="2">BP74 N-terminal domain-containing protein</fullName>
    </recommendedName>
</protein>
<dbReference type="InterPro" id="IPR056422">
    <property type="entry name" value="BP74_N"/>
</dbReference>
<evidence type="ECO:0000256" key="1">
    <source>
        <dbReference type="SAM" id="SignalP"/>
    </source>
</evidence>
<keyword evidence="4" id="KW-1185">Reference proteome</keyword>
<evidence type="ECO:0000313" key="4">
    <source>
        <dbReference type="Proteomes" id="UP001240236"/>
    </source>
</evidence>
<dbReference type="PANTHER" id="PTHR35883">
    <property type="entry name" value="CYCLIC AMP-INDUCIBLE PROTEIN BP74-RELATED"/>
    <property type="match status" value="1"/>
</dbReference>
<gene>
    <name evidence="3" type="ORF">J2S42_008140</name>
</gene>
<keyword evidence="1" id="KW-0732">Signal</keyword>
<evidence type="ECO:0000313" key="3">
    <source>
        <dbReference type="EMBL" id="MDQ0371471.1"/>
    </source>
</evidence>
<dbReference type="PANTHER" id="PTHR35883:SF1">
    <property type="entry name" value="CALMODULIN-BINDING PROTEIN CAM-BP15-RELATED"/>
    <property type="match status" value="1"/>
</dbReference>
<comment type="caution">
    <text evidence="3">The sequence shown here is derived from an EMBL/GenBank/DDBJ whole genome shotgun (WGS) entry which is preliminary data.</text>
</comment>
<dbReference type="AlphaFoldDB" id="A0AAE3W8L3"/>
<feature type="domain" description="BP74 N-terminal" evidence="2">
    <location>
        <begin position="32"/>
        <end position="144"/>
    </location>
</feature>
<dbReference type="Proteomes" id="UP001240236">
    <property type="component" value="Unassembled WGS sequence"/>
</dbReference>